<dbReference type="EMBL" id="UGMN01000004">
    <property type="protein sequence ID" value="STV31631.1"/>
    <property type="molecule type" value="Genomic_DNA"/>
</dbReference>
<evidence type="ECO:0000313" key="1">
    <source>
        <dbReference type="EMBL" id="STV31631.1"/>
    </source>
</evidence>
<reference evidence="1 2" key="1">
    <citation type="submission" date="2018-06" db="EMBL/GenBank/DDBJ databases">
        <authorList>
            <consortium name="Pathogen Informatics"/>
            <person name="Doyle S."/>
        </authorList>
    </citation>
    <scope>NUCLEOTIDE SEQUENCE [LARGE SCALE GENOMIC DNA]</scope>
    <source>
        <strain evidence="1 2">NCTC5053</strain>
    </source>
</reference>
<proteinExistence type="predicted"/>
<accession>A0A378B8E7</accession>
<dbReference type="Proteomes" id="UP000254387">
    <property type="component" value="Unassembled WGS sequence"/>
</dbReference>
<organism evidence="1 2">
    <name type="scientific">Klebsiella pneumoniae</name>
    <dbReference type="NCBI Taxonomy" id="573"/>
    <lineage>
        <taxon>Bacteria</taxon>
        <taxon>Pseudomonadati</taxon>
        <taxon>Pseudomonadota</taxon>
        <taxon>Gammaproteobacteria</taxon>
        <taxon>Enterobacterales</taxon>
        <taxon>Enterobacteriaceae</taxon>
        <taxon>Klebsiella/Raoultella group</taxon>
        <taxon>Klebsiella</taxon>
        <taxon>Klebsiella pneumoniae complex</taxon>
    </lineage>
</organism>
<sequence length="79" mass="9219">MPVGRYDCIVVDEAHRGYILDKEQTEGELQFRSQLDYVSAYRRILDHFDAVKIALPPRQRCTRSIFSASRFTATPTVRR</sequence>
<dbReference type="AlphaFoldDB" id="A0A378B8E7"/>
<dbReference type="InterPro" id="IPR027417">
    <property type="entry name" value="P-loop_NTPase"/>
</dbReference>
<name>A0A378B8E7_KLEPN</name>
<protein>
    <submittedName>
        <fullName evidence="1">Type I restriction-modification system</fullName>
    </submittedName>
</protein>
<gene>
    <name evidence="1" type="ORF">NCTC5053_04002</name>
</gene>
<evidence type="ECO:0000313" key="2">
    <source>
        <dbReference type="Proteomes" id="UP000254387"/>
    </source>
</evidence>
<dbReference type="Gene3D" id="3.40.50.300">
    <property type="entry name" value="P-loop containing nucleotide triphosphate hydrolases"/>
    <property type="match status" value="1"/>
</dbReference>